<comment type="caution">
    <text evidence="1">The sequence shown here is derived from an EMBL/GenBank/DDBJ whole genome shotgun (WGS) entry which is preliminary data.</text>
</comment>
<dbReference type="RefSeq" id="WP_226747148.1">
    <property type="nucleotide sequence ID" value="NZ_JAJATZ010000001.1"/>
</dbReference>
<reference evidence="1" key="1">
    <citation type="submission" date="2021-10" db="EMBL/GenBank/DDBJ databases">
        <title>Loktanella gaetbuli sp. nov., isolated from a tidal flat.</title>
        <authorList>
            <person name="Park S."/>
            <person name="Yoon J.-H."/>
        </authorList>
    </citation>
    <scope>NUCLEOTIDE SEQUENCE</scope>
    <source>
        <strain evidence="1">TSTF-M6</strain>
    </source>
</reference>
<protein>
    <submittedName>
        <fullName evidence="1">Uncharacterized protein</fullName>
    </submittedName>
</protein>
<organism evidence="1 2">
    <name type="scientific">Loktanella gaetbuli</name>
    <dbReference type="NCBI Taxonomy" id="2881335"/>
    <lineage>
        <taxon>Bacteria</taxon>
        <taxon>Pseudomonadati</taxon>
        <taxon>Pseudomonadota</taxon>
        <taxon>Alphaproteobacteria</taxon>
        <taxon>Rhodobacterales</taxon>
        <taxon>Roseobacteraceae</taxon>
        <taxon>Loktanella</taxon>
    </lineage>
</organism>
<gene>
    <name evidence="1" type="ORF">LGQ03_02815</name>
</gene>
<dbReference type="EMBL" id="JAJATZ010000001">
    <property type="protein sequence ID" value="MCB5198163.1"/>
    <property type="molecule type" value="Genomic_DNA"/>
</dbReference>
<evidence type="ECO:0000313" key="1">
    <source>
        <dbReference type="EMBL" id="MCB5198163.1"/>
    </source>
</evidence>
<sequence>MLRAAILSATTVSLVPVAVQAGAAHDARRACLAAQVPLQNAALVQTEAGTHRIAVTVRNDLDWPINGIRIAWDFSVAGEIVLSDDIGSYIPDTIAPGESRDFSFYAPTPPVSADRGTLAAVTIDVADTQGNQYVNDVRVMGGGWTNLTSAMECNLS</sequence>
<name>A0ABS8BR01_9RHOB</name>
<evidence type="ECO:0000313" key="2">
    <source>
        <dbReference type="Proteomes" id="UP001138961"/>
    </source>
</evidence>
<dbReference type="Proteomes" id="UP001138961">
    <property type="component" value="Unassembled WGS sequence"/>
</dbReference>
<accession>A0ABS8BR01</accession>
<proteinExistence type="predicted"/>
<keyword evidence="2" id="KW-1185">Reference proteome</keyword>